<comment type="subcellular location">
    <subcellularLocation>
        <location evidence="1">Membrane</location>
    </subcellularLocation>
</comment>
<feature type="transmembrane region" description="Helical" evidence="5">
    <location>
        <begin position="145"/>
        <end position="170"/>
    </location>
</feature>
<organism evidence="8 9">
    <name type="scientific">Rotaria sordida</name>
    <dbReference type="NCBI Taxonomy" id="392033"/>
    <lineage>
        <taxon>Eukaryota</taxon>
        <taxon>Metazoa</taxon>
        <taxon>Spiralia</taxon>
        <taxon>Gnathifera</taxon>
        <taxon>Rotifera</taxon>
        <taxon>Eurotatoria</taxon>
        <taxon>Bdelloidea</taxon>
        <taxon>Philodinida</taxon>
        <taxon>Philodinidae</taxon>
        <taxon>Rotaria</taxon>
    </lineage>
</organism>
<dbReference type="GO" id="GO:0016020">
    <property type="term" value="C:membrane"/>
    <property type="evidence" value="ECO:0007669"/>
    <property type="project" value="UniProtKB-SubCell"/>
</dbReference>
<feature type="domain" description="G-protein coupled receptors family 1 profile" evidence="6">
    <location>
        <begin position="1"/>
        <end position="209"/>
    </location>
</feature>
<feature type="transmembrane region" description="Helical" evidence="5">
    <location>
        <begin position="101"/>
        <end position="119"/>
    </location>
</feature>
<dbReference type="InterPro" id="IPR017452">
    <property type="entry name" value="GPCR_Rhodpsn_7TM"/>
</dbReference>
<dbReference type="SUPFAM" id="SSF81321">
    <property type="entry name" value="Family A G protein-coupled receptor-like"/>
    <property type="match status" value="1"/>
</dbReference>
<feature type="transmembrane region" description="Helical" evidence="5">
    <location>
        <begin position="12"/>
        <end position="31"/>
    </location>
</feature>
<sequence>MKSLFLCHVRGYLAHFSFCALIYSYVIQALYRLLSTIYYHRIYFQHFQMYMYAIGIQWIFAFLQTLPIEFGNNQIFIEEEYLCQIAIENSIGIGYINSTNYLLPVTIIMIMYYIIAKSVRQKNSNGTYKYNIHRARRQLVLTQRILILIAIVLVLGGPYTVFILLEMFSIRRAPPYSHRVGFMFISISAALSIATIICFTQSVLEIIIKFFILKKKQQMKNKIQRMNRFEDIELIPSTA</sequence>
<name>A0A819W4A7_9BILA</name>
<feature type="transmembrane region" description="Helical" evidence="5">
    <location>
        <begin position="43"/>
        <end position="63"/>
    </location>
</feature>
<dbReference type="AlphaFoldDB" id="A0A819W4A7"/>
<evidence type="ECO:0000259" key="6">
    <source>
        <dbReference type="PROSITE" id="PS50262"/>
    </source>
</evidence>
<dbReference type="Gene3D" id="1.20.1070.10">
    <property type="entry name" value="Rhodopsin 7-helix transmembrane proteins"/>
    <property type="match status" value="1"/>
</dbReference>
<feature type="transmembrane region" description="Helical" evidence="5">
    <location>
        <begin position="182"/>
        <end position="212"/>
    </location>
</feature>
<evidence type="ECO:0000256" key="2">
    <source>
        <dbReference type="ARBA" id="ARBA00022692"/>
    </source>
</evidence>
<keyword evidence="3 5" id="KW-1133">Transmembrane helix</keyword>
<keyword evidence="4 5" id="KW-0472">Membrane</keyword>
<evidence type="ECO:0000313" key="9">
    <source>
        <dbReference type="Proteomes" id="UP000663874"/>
    </source>
</evidence>
<comment type="caution">
    <text evidence="8">The sequence shown here is derived from an EMBL/GenBank/DDBJ whole genome shotgun (WGS) entry which is preliminary data.</text>
</comment>
<accession>A0A819W4A7</accession>
<evidence type="ECO:0000256" key="4">
    <source>
        <dbReference type="ARBA" id="ARBA00023136"/>
    </source>
</evidence>
<evidence type="ECO:0000313" key="8">
    <source>
        <dbReference type="EMBL" id="CAF4117118.1"/>
    </source>
</evidence>
<dbReference type="Pfam" id="PF00001">
    <property type="entry name" value="7tm_1"/>
    <property type="match status" value="1"/>
</dbReference>
<evidence type="ECO:0000256" key="5">
    <source>
        <dbReference type="SAM" id="Phobius"/>
    </source>
</evidence>
<dbReference type="EMBL" id="CAJOBE010010811">
    <property type="protein sequence ID" value="CAF4117118.1"/>
    <property type="molecule type" value="Genomic_DNA"/>
</dbReference>
<dbReference type="CDD" id="cd00637">
    <property type="entry name" value="7tm_classA_rhodopsin-like"/>
    <property type="match status" value="1"/>
</dbReference>
<evidence type="ECO:0000256" key="1">
    <source>
        <dbReference type="ARBA" id="ARBA00004370"/>
    </source>
</evidence>
<dbReference type="GO" id="GO:0004930">
    <property type="term" value="F:G protein-coupled receptor activity"/>
    <property type="evidence" value="ECO:0007669"/>
    <property type="project" value="InterPro"/>
</dbReference>
<gene>
    <name evidence="8" type="ORF">FNK824_LOCUS32128</name>
    <name evidence="7" type="ORF">OTI717_LOCUS33190</name>
</gene>
<evidence type="ECO:0000256" key="3">
    <source>
        <dbReference type="ARBA" id="ARBA00022989"/>
    </source>
</evidence>
<reference evidence="8" key="1">
    <citation type="submission" date="2021-02" db="EMBL/GenBank/DDBJ databases">
        <authorList>
            <person name="Nowell W R."/>
        </authorList>
    </citation>
    <scope>NUCLEOTIDE SEQUENCE</scope>
</reference>
<dbReference type="InterPro" id="IPR000276">
    <property type="entry name" value="GPCR_Rhodpsn"/>
</dbReference>
<protein>
    <recommendedName>
        <fullName evidence="6">G-protein coupled receptors family 1 profile domain-containing protein</fullName>
    </recommendedName>
</protein>
<proteinExistence type="predicted"/>
<dbReference type="Proteomes" id="UP000663823">
    <property type="component" value="Unassembled WGS sequence"/>
</dbReference>
<keyword evidence="2 5" id="KW-0812">Transmembrane</keyword>
<evidence type="ECO:0000313" key="7">
    <source>
        <dbReference type="EMBL" id="CAF4080944.1"/>
    </source>
</evidence>
<dbReference type="PROSITE" id="PS50262">
    <property type="entry name" value="G_PROTEIN_RECEP_F1_2"/>
    <property type="match status" value="1"/>
</dbReference>
<dbReference type="EMBL" id="CAJOAX010010758">
    <property type="protein sequence ID" value="CAF4080944.1"/>
    <property type="molecule type" value="Genomic_DNA"/>
</dbReference>
<dbReference type="Proteomes" id="UP000663874">
    <property type="component" value="Unassembled WGS sequence"/>
</dbReference>